<organism evidence="1">
    <name type="scientific">viral metagenome</name>
    <dbReference type="NCBI Taxonomy" id="1070528"/>
    <lineage>
        <taxon>unclassified sequences</taxon>
        <taxon>metagenomes</taxon>
        <taxon>organismal metagenomes</taxon>
    </lineage>
</organism>
<evidence type="ECO:0000313" key="1">
    <source>
        <dbReference type="EMBL" id="QJA90084.1"/>
    </source>
</evidence>
<reference evidence="1" key="1">
    <citation type="submission" date="2020-03" db="EMBL/GenBank/DDBJ databases">
        <title>The deep terrestrial virosphere.</title>
        <authorList>
            <person name="Holmfeldt K."/>
            <person name="Nilsson E."/>
            <person name="Simone D."/>
            <person name="Lopez-Fernandez M."/>
            <person name="Wu X."/>
            <person name="de Brujin I."/>
            <person name="Lundin D."/>
            <person name="Andersson A."/>
            <person name="Bertilsson S."/>
            <person name="Dopson M."/>
        </authorList>
    </citation>
    <scope>NUCLEOTIDE SEQUENCE</scope>
    <source>
        <strain evidence="1">MM415B02452</strain>
    </source>
</reference>
<dbReference type="AlphaFoldDB" id="A0A6M3L9P5"/>
<sequence length="283" mass="32302">MSENERLEIEAEAEKLQKMYYDDPRVNGYNAIIYGDLGTGKTYSLRTCRKPVLIHSFDPGGTFVLRDLIDSGDVIADTRFEVEDPDMPTSFKEWDEVYHDLKRKNFFDYVGTYVIDSSTTWAQCAMYQVLRMQGRAGTVRKGAGKAGTGFHGVPHENDWLPQMAMLEKAMRDFVSLPCDCILTGHDDSDKDGVSGKMFVHLMITGKLQKRIPLLFSEIYHTDTEETSQGLIYRFLTRRTGLYQARTRLGKGGELDLYEEQDFKNILRKVGLPTEDKPRLLNPA</sequence>
<dbReference type="EMBL" id="MT142889">
    <property type="protein sequence ID" value="QJA90084.1"/>
    <property type="molecule type" value="Genomic_DNA"/>
</dbReference>
<gene>
    <name evidence="1" type="ORF">MM415B02452_0020</name>
</gene>
<dbReference type="Pfam" id="PF13479">
    <property type="entry name" value="AAA_24"/>
    <property type="match status" value="1"/>
</dbReference>
<proteinExistence type="predicted"/>
<protein>
    <submittedName>
        <fullName evidence="1">Putative ATPase domain containing protein</fullName>
    </submittedName>
</protein>
<name>A0A6M3L9P5_9ZZZZ</name>
<accession>A0A6M3L9P5</accession>